<keyword evidence="3" id="KW-0342">GTP-binding</keyword>
<dbReference type="Pfam" id="PF22594">
    <property type="entry name" value="GTP-eEF1A_C"/>
    <property type="match status" value="1"/>
</dbReference>
<dbReference type="GO" id="GO:0005525">
    <property type="term" value="F:GTP binding"/>
    <property type="evidence" value="ECO:0007669"/>
    <property type="project" value="UniProtKB-KW"/>
</dbReference>
<dbReference type="EMBL" id="OU963864">
    <property type="protein sequence ID" value="CAH0386286.1"/>
    <property type="molecule type" value="Genomic_DNA"/>
</dbReference>
<dbReference type="AlphaFoldDB" id="A0A9P0A8T6"/>
<evidence type="ECO:0000256" key="1">
    <source>
        <dbReference type="ARBA" id="ARBA00004496"/>
    </source>
</evidence>
<evidence type="ECO:0000313" key="6">
    <source>
        <dbReference type="EMBL" id="CAH0386286.1"/>
    </source>
</evidence>
<reference evidence="6" key="1">
    <citation type="submission" date="2021-12" db="EMBL/GenBank/DDBJ databases">
        <authorList>
            <person name="King R."/>
        </authorList>
    </citation>
    <scope>NUCLEOTIDE SEQUENCE</scope>
</reference>
<dbReference type="InterPro" id="IPR054696">
    <property type="entry name" value="GTP-eEF1A_C"/>
</dbReference>
<keyword evidence="7" id="KW-1185">Reference proteome</keyword>
<name>A0A9P0A8T6_BEMTA</name>
<dbReference type="PANTHER" id="PTHR44830">
    <property type="entry name" value="ELONGATION FACTOR 1 ALPHA"/>
    <property type="match status" value="1"/>
</dbReference>
<organism evidence="6 7">
    <name type="scientific">Bemisia tabaci</name>
    <name type="common">Sweetpotato whitefly</name>
    <name type="synonym">Aleurodes tabaci</name>
    <dbReference type="NCBI Taxonomy" id="7038"/>
    <lineage>
        <taxon>Eukaryota</taxon>
        <taxon>Metazoa</taxon>
        <taxon>Ecdysozoa</taxon>
        <taxon>Arthropoda</taxon>
        <taxon>Hexapoda</taxon>
        <taxon>Insecta</taxon>
        <taxon>Pterygota</taxon>
        <taxon>Neoptera</taxon>
        <taxon>Paraneoptera</taxon>
        <taxon>Hemiptera</taxon>
        <taxon>Sternorrhyncha</taxon>
        <taxon>Aleyrodoidea</taxon>
        <taxon>Aleyrodidae</taxon>
        <taxon>Aleyrodinae</taxon>
        <taxon>Bemisia</taxon>
    </lineage>
</organism>
<evidence type="ECO:0000313" key="7">
    <source>
        <dbReference type="Proteomes" id="UP001152759"/>
    </source>
</evidence>
<accession>A0A9P0A8T6</accession>
<gene>
    <name evidence="6" type="ORF">BEMITA_LOCUS5425</name>
</gene>
<feature type="region of interest" description="Disordered" evidence="4">
    <location>
        <begin position="49"/>
        <end position="69"/>
    </location>
</feature>
<comment type="subcellular location">
    <subcellularLocation>
        <location evidence="1">Cytoplasm</location>
    </subcellularLocation>
</comment>
<evidence type="ECO:0000256" key="2">
    <source>
        <dbReference type="ARBA" id="ARBA00022741"/>
    </source>
</evidence>
<evidence type="ECO:0000256" key="3">
    <source>
        <dbReference type="ARBA" id="ARBA00023134"/>
    </source>
</evidence>
<sequence length="229" mass="24970">MINLVPTKPLCVESFSEFPPLGRFAVRGMRQTVAVGVINSVQAKDLSAGKVTKAAEKSPKKKNEPSKPHWHVSWSFSVSSVGRATLNDLIIQVAVALRRDCSFSSAEVSVAVTSGRDSLIISLSFLTHGKEQPNLCSQLRSLLYLESERSKSRNKASFSSFEKAGIAFSAGASDVKVAVNCNSNSVRVFRSSETLRSFVRIKTHPPRRGLRISRVEALGQVLHLNCKLG</sequence>
<dbReference type="PANTHER" id="PTHR44830:SF1">
    <property type="entry name" value="TR-TYPE G DOMAIN-CONTAINING PROTEIN"/>
    <property type="match status" value="1"/>
</dbReference>
<dbReference type="GO" id="GO:0005737">
    <property type="term" value="C:cytoplasm"/>
    <property type="evidence" value="ECO:0007669"/>
    <property type="project" value="UniProtKB-SubCell"/>
</dbReference>
<evidence type="ECO:0000256" key="4">
    <source>
        <dbReference type="SAM" id="MobiDB-lite"/>
    </source>
</evidence>
<dbReference type="Proteomes" id="UP001152759">
    <property type="component" value="Chromosome 3"/>
</dbReference>
<protein>
    <recommendedName>
        <fullName evidence="5">GTP-eEF1A C-terminal domain-containing protein</fullName>
    </recommendedName>
</protein>
<feature type="compositionally biased region" description="Basic and acidic residues" evidence="4">
    <location>
        <begin position="53"/>
        <end position="67"/>
    </location>
</feature>
<dbReference type="SUPFAM" id="SSF50465">
    <property type="entry name" value="EF-Tu/eEF-1alpha/eIF2-gamma C-terminal domain"/>
    <property type="match status" value="1"/>
</dbReference>
<dbReference type="Gene3D" id="2.40.30.10">
    <property type="entry name" value="Translation factors"/>
    <property type="match status" value="1"/>
</dbReference>
<proteinExistence type="predicted"/>
<evidence type="ECO:0000259" key="5">
    <source>
        <dbReference type="Pfam" id="PF22594"/>
    </source>
</evidence>
<feature type="domain" description="GTP-eEF1A C-terminal" evidence="5">
    <location>
        <begin position="2"/>
        <end position="39"/>
    </location>
</feature>
<keyword evidence="2" id="KW-0547">Nucleotide-binding</keyword>
<dbReference type="InterPro" id="IPR009001">
    <property type="entry name" value="Transl_elong_EF1A/Init_IF2_C"/>
</dbReference>